<gene>
    <name evidence="5" type="primary">LOC111279654</name>
</gene>
<keyword evidence="4" id="KW-1185">Reference proteome</keyword>
<proteinExistence type="inferred from homology"/>
<dbReference type="GeneID" id="111279654"/>
<dbReference type="OrthoDB" id="5835829at2759"/>
<keyword evidence="2" id="KW-0808">Transferase</keyword>
<keyword evidence="2" id="KW-0328">Glycosyltransferase</keyword>
<name>A0A6P5X2F7_DURZI</name>
<evidence type="ECO:0000313" key="5">
    <source>
        <dbReference type="RefSeq" id="XP_022722363.1"/>
    </source>
</evidence>
<feature type="domain" description="Glycosyltransferase N-terminal" evidence="3">
    <location>
        <begin position="11"/>
        <end position="51"/>
    </location>
</feature>
<comment type="similarity">
    <text evidence="1">Belongs to the UDP-glycosyltransferase family.</text>
</comment>
<dbReference type="Proteomes" id="UP000515121">
    <property type="component" value="Unplaced"/>
</dbReference>
<dbReference type="PANTHER" id="PTHR11926:SF1560">
    <property type="entry name" value="UDP-GLYCOSYLTRANSFERASE 74E1-RELATED"/>
    <property type="match status" value="1"/>
</dbReference>
<evidence type="ECO:0000259" key="3">
    <source>
        <dbReference type="Pfam" id="PF26168"/>
    </source>
</evidence>
<dbReference type="PANTHER" id="PTHR11926">
    <property type="entry name" value="GLUCOSYL/GLUCURONOSYL TRANSFERASES"/>
    <property type="match status" value="1"/>
</dbReference>
<dbReference type="SUPFAM" id="SSF53756">
    <property type="entry name" value="UDP-Glycosyltransferase/glycogen phosphorylase"/>
    <property type="match status" value="1"/>
</dbReference>
<dbReference type="AlphaFoldDB" id="A0A6P5X2F7"/>
<protein>
    <submittedName>
        <fullName evidence="5">UDP-glycosyltransferase 74E1-like</fullName>
    </submittedName>
</protein>
<dbReference type="GO" id="GO:0080044">
    <property type="term" value="F:quercetin 7-O-glucosyltransferase activity"/>
    <property type="evidence" value="ECO:0007669"/>
    <property type="project" value="TreeGrafter"/>
</dbReference>
<reference evidence="5" key="1">
    <citation type="submission" date="2025-08" db="UniProtKB">
        <authorList>
            <consortium name="RefSeq"/>
        </authorList>
    </citation>
    <scope>IDENTIFICATION</scope>
    <source>
        <tissue evidence="5">Fruit stalk</tissue>
    </source>
</reference>
<dbReference type="GO" id="GO:0080043">
    <property type="term" value="F:quercetin 3-O-glucosyltransferase activity"/>
    <property type="evidence" value="ECO:0007669"/>
    <property type="project" value="TreeGrafter"/>
</dbReference>
<sequence>MERNQSVGETHVLVLPFPIQGHINPMLQFSKRLALKGLRVTLIATSKSMQTSPSSVNFASIEFEEGETTNSVDEYLELYESLISKRLAKFIEKNQTCSQHPVNVLLYDSCMPWALNVAKQFGLQAAPFFTQCWAVNVIFYHLNQGTFRVPLEQSVVSLPSMPELGISDLPSFVSDNSGPYPGLCKLVKNQFSNFQEADWVFCNTCDKLEHEVSSIQTLIFSSPYPKSLLVVL</sequence>
<evidence type="ECO:0000256" key="2">
    <source>
        <dbReference type="ARBA" id="ARBA00022676"/>
    </source>
</evidence>
<dbReference type="KEGG" id="dzi:111279654"/>
<dbReference type="RefSeq" id="XP_022722363.1">
    <property type="nucleotide sequence ID" value="XM_022866628.1"/>
</dbReference>
<dbReference type="Gene3D" id="3.40.50.2000">
    <property type="entry name" value="Glycogen Phosphorylase B"/>
    <property type="match status" value="1"/>
</dbReference>
<accession>A0A6P5X2F7</accession>
<evidence type="ECO:0000256" key="1">
    <source>
        <dbReference type="ARBA" id="ARBA00009995"/>
    </source>
</evidence>
<organism evidence="4 5">
    <name type="scientific">Durio zibethinus</name>
    <name type="common">Durian</name>
    <dbReference type="NCBI Taxonomy" id="66656"/>
    <lineage>
        <taxon>Eukaryota</taxon>
        <taxon>Viridiplantae</taxon>
        <taxon>Streptophyta</taxon>
        <taxon>Embryophyta</taxon>
        <taxon>Tracheophyta</taxon>
        <taxon>Spermatophyta</taxon>
        <taxon>Magnoliopsida</taxon>
        <taxon>eudicotyledons</taxon>
        <taxon>Gunneridae</taxon>
        <taxon>Pentapetalae</taxon>
        <taxon>rosids</taxon>
        <taxon>malvids</taxon>
        <taxon>Malvales</taxon>
        <taxon>Malvaceae</taxon>
        <taxon>Helicteroideae</taxon>
        <taxon>Durio</taxon>
    </lineage>
</organism>
<dbReference type="InterPro" id="IPR058980">
    <property type="entry name" value="Glyco_transf_N"/>
</dbReference>
<evidence type="ECO:0000313" key="4">
    <source>
        <dbReference type="Proteomes" id="UP000515121"/>
    </source>
</evidence>
<dbReference type="Pfam" id="PF26168">
    <property type="entry name" value="Glyco_transf_N"/>
    <property type="match status" value="1"/>
</dbReference>